<dbReference type="PROSITE" id="PS50943">
    <property type="entry name" value="HTH_CROC1"/>
    <property type="match status" value="1"/>
</dbReference>
<organism evidence="2 3">
    <name type="scientific">Megasphaera elsdenii</name>
    <dbReference type="NCBI Taxonomy" id="907"/>
    <lineage>
        <taxon>Bacteria</taxon>
        <taxon>Bacillati</taxon>
        <taxon>Bacillota</taxon>
        <taxon>Negativicutes</taxon>
        <taxon>Veillonellales</taxon>
        <taxon>Veillonellaceae</taxon>
        <taxon>Megasphaera</taxon>
    </lineage>
</organism>
<feature type="domain" description="HTH cro/C1-type" evidence="1">
    <location>
        <begin position="28"/>
        <end position="86"/>
    </location>
</feature>
<dbReference type="SMART" id="SM00530">
    <property type="entry name" value="HTH_XRE"/>
    <property type="match status" value="1"/>
</dbReference>
<evidence type="ECO:0000313" key="2">
    <source>
        <dbReference type="EMBL" id="NMK40070.1"/>
    </source>
</evidence>
<reference evidence="2 3" key="1">
    <citation type="submission" date="2020-04" db="EMBL/GenBank/DDBJ databases">
        <authorList>
            <person name="Hitch T.C.A."/>
            <person name="Wylensek D."/>
            <person name="Clavel T."/>
        </authorList>
    </citation>
    <scope>NUCLEOTIDE SEQUENCE [LARGE SCALE GENOMIC DNA]</scope>
    <source>
        <strain evidence="2 3">WCA-386-APC-2A</strain>
    </source>
</reference>
<proteinExistence type="predicted"/>
<gene>
    <name evidence="2" type="ORF">HG933_11985</name>
</gene>
<dbReference type="InterPro" id="IPR010982">
    <property type="entry name" value="Lambda_DNA-bd_dom_sf"/>
</dbReference>
<dbReference type="Proteomes" id="UP000536773">
    <property type="component" value="Unassembled WGS sequence"/>
</dbReference>
<dbReference type="InterPro" id="IPR001387">
    <property type="entry name" value="Cro/C1-type_HTH"/>
</dbReference>
<name>A0A848EX67_MEGEL</name>
<evidence type="ECO:0000259" key="1">
    <source>
        <dbReference type="PROSITE" id="PS50943"/>
    </source>
</evidence>
<evidence type="ECO:0000313" key="3">
    <source>
        <dbReference type="Proteomes" id="UP000536773"/>
    </source>
</evidence>
<dbReference type="AlphaFoldDB" id="A0A848EX67"/>
<accession>A0A848EX67</accession>
<sequence>MDESQERIVFFFKEVIFVYNGDVLSSRVKLLRTTYGLTQVRLSHLTSLAVPIGAAAIGYWEIQKRIPTVAALQSVADLFAVSLDWISGRRDKPYDASLILSLEKSLLPLVIPFSGNDDFVALPCFEIQIPEEYQNEEKRPIYYPLGVRANIIFWLNCFKYDIISRSLIIKNPSSNGGKLTLQFSKLNQELMVQYNELFNNNSRLGLPESIVADVPEPRPLWDLEKVCGVENI</sequence>
<dbReference type="EMBL" id="JABBJH010000035">
    <property type="protein sequence ID" value="NMK40070.1"/>
    <property type="molecule type" value="Genomic_DNA"/>
</dbReference>
<dbReference type="GO" id="GO:0003677">
    <property type="term" value="F:DNA binding"/>
    <property type="evidence" value="ECO:0007669"/>
    <property type="project" value="InterPro"/>
</dbReference>
<protein>
    <submittedName>
        <fullName evidence="2">Helix-turn-helix transcriptional regulator</fullName>
    </submittedName>
</protein>
<dbReference type="SUPFAM" id="SSF47413">
    <property type="entry name" value="lambda repressor-like DNA-binding domains"/>
    <property type="match status" value="1"/>
</dbReference>
<dbReference type="Gene3D" id="1.10.260.40">
    <property type="entry name" value="lambda repressor-like DNA-binding domains"/>
    <property type="match status" value="1"/>
</dbReference>
<comment type="caution">
    <text evidence="2">The sequence shown here is derived from an EMBL/GenBank/DDBJ whole genome shotgun (WGS) entry which is preliminary data.</text>
</comment>